<dbReference type="Proteomes" id="UP001460072">
    <property type="component" value="Unassembled WGS sequence"/>
</dbReference>
<name>A0ABU9N5M1_9FLAO</name>
<proteinExistence type="predicted"/>
<feature type="signal peptide" evidence="1">
    <location>
        <begin position="1"/>
        <end position="20"/>
    </location>
</feature>
<evidence type="ECO:0000313" key="3">
    <source>
        <dbReference type="Proteomes" id="UP001460072"/>
    </source>
</evidence>
<gene>
    <name evidence="2" type="ORF">WFZ85_04515</name>
</gene>
<evidence type="ECO:0000256" key="1">
    <source>
        <dbReference type="SAM" id="SignalP"/>
    </source>
</evidence>
<feature type="chain" id="PRO_5045609964" evidence="1">
    <location>
        <begin position="21"/>
        <end position="217"/>
    </location>
</feature>
<sequence>MKNLLKKIILLILFVNISHSQVTTTVDQVFVNNQTTVNLCNTINLASNQSVNLVFYYTLTKPSSQAVGDGTVRILLKNTSSSFPTEKVAMSIPASFWSPTQYQSTISCNIGANEIQVSGSTIFVEYTSAGNVKYQSCENPIIKNAIPTFTLSQSTVSVGCNDLNPRTFSVTAANIPAGANVVYQWSALGWSGTSNTSSITLAPSSPASASILLVQTI</sequence>
<reference evidence="2 3" key="1">
    <citation type="submission" date="2024-03" db="EMBL/GenBank/DDBJ databases">
        <title>Two novel species of the genus Flavobacterium exhibiting potentially degradation of complex polysaccharides.</title>
        <authorList>
            <person name="Lian X."/>
        </authorList>
    </citation>
    <scope>NUCLEOTIDE SEQUENCE [LARGE SCALE GENOMIC DNA]</scope>
    <source>
        <strain evidence="3">j3</strain>
    </source>
</reference>
<dbReference type="RefSeq" id="WP_342695089.1">
    <property type="nucleotide sequence ID" value="NZ_JBCGDO010000004.1"/>
</dbReference>
<accession>A0ABU9N5M1</accession>
<comment type="caution">
    <text evidence="2">The sequence shown here is derived from an EMBL/GenBank/DDBJ whole genome shotgun (WGS) entry which is preliminary data.</text>
</comment>
<evidence type="ECO:0000313" key="2">
    <source>
        <dbReference type="EMBL" id="MEM0541865.1"/>
    </source>
</evidence>
<dbReference type="EMBL" id="JBCGDO010000004">
    <property type="protein sequence ID" value="MEM0541865.1"/>
    <property type="molecule type" value="Genomic_DNA"/>
</dbReference>
<keyword evidence="1" id="KW-0732">Signal</keyword>
<protein>
    <submittedName>
        <fullName evidence="2">Uncharacterized protein</fullName>
    </submittedName>
</protein>
<keyword evidence="3" id="KW-1185">Reference proteome</keyword>
<organism evidence="2 3">
    <name type="scientific">Flavobacterium aureirubrum</name>
    <dbReference type="NCBI Taxonomy" id="3133147"/>
    <lineage>
        <taxon>Bacteria</taxon>
        <taxon>Pseudomonadati</taxon>
        <taxon>Bacteroidota</taxon>
        <taxon>Flavobacteriia</taxon>
        <taxon>Flavobacteriales</taxon>
        <taxon>Flavobacteriaceae</taxon>
        <taxon>Flavobacterium</taxon>
    </lineage>
</organism>